<reference evidence="3 4" key="1">
    <citation type="submission" date="2016-10" db="EMBL/GenBank/DDBJ databases">
        <authorList>
            <person name="de Groot N.N."/>
        </authorList>
    </citation>
    <scope>NUCLEOTIDE SEQUENCE [LARGE SCALE GENOMIC DNA]</scope>
    <source>
        <strain evidence="3 4">RK1</strain>
    </source>
</reference>
<proteinExistence type="predicted"/>
<dbReference type="EMBL" id="FOQO01000004">
    <property type="protein sequence ID" value="SFI48686.1"/>
    <property type="molecule type" value="Genomic_DNA"/>
</dbReference>
<dbReference type="Pfam" id="PF20349">
    <property type="entry name" value="DUF6644"/>
    <property type="match status" value="1"/>
</dbReference>
<keyword evidence="4" id="KW-1185">Reference proteome</keyword>
<evidence type="ECO:0000313" key="3">
    <source>
        <dbReference type="EMBL" id="SFI48686.1"/>
    </source>
</evidence>
<organism evidence="3 4">
    <name type="scientific">Parapedobacter indicus</name>
    <dbReference type="NCBI Taxonomy" id="1477437"/>
    <lineage>
        <taxon>Bacteria</taxon>
        <taxon>Pseudomonadati</taxon>
        <taxon>Bacteroidota</taxon>
        <taxon>Sphingobacteriia</taxon>
        <taxon>Sphingobacteriales</taxon>
        <taxon>Sphingobacteriaceae</taxon>
        <taxon>Parapedobacter</taxon>
    </lineage>
</organism>
<evidence type="ECO:0000313" key="4">
    <source>
        <dbReference type="Proteomes" id="UP000198670"/>
    </source>
</evidence>
<feature type="transmembrane region" description="Helical" evidence="1">
    <location>
        <begin position="97"/>
        <end position="117"/>
    </location>
</feature>
<keyword evidence="1" id="KW-1133">Transmembrane helix</keyword>
<accession>A0A1I3IL67</accession>
<dbReference type="InterPro" id="IPR046586">
    <property type="entry name" value="DUF6644"/>
</dbReference>
<dbReference type="RefSeq" id="WP_090626642.1">
    <property type="nucleotide sequence ID" value="NZ_FOQO01000004.1"/>
</dbReference>
<dbReference type="Proteomes" id="UP000198670">
    <property type="component" value="Unassembled WGS sequence"/>
</dbReference>
<dbReference type="AlphaFoldDB" id="A0A1I3IL67"/>
<name>A0A1I3IL67_9SPHI</name>
<sequence length="158" mass="17110">MTDFLDWLENTPWADEIRQSLWLYPALEIVHIVGIVVLVGAAFMFDLRLLGVSKSMSLSGLSSYLLPWSARGLLLIIPSGILLFITNAQALGNDPTFLLKLGLLGIAALNVLVFHRFMGKRHVTRAGHAAVPAAAKVSAMVSIGVWIAVIACGRLLAY</sequence>
<gene>
    <name evidence="3" type="ORF">SAMN05444682_104138</name>
</gene>
<feature type="transmembrane region" description="Helical" evidence="1">
    <location>
        <begin position="137"/>
        <end position="157"/>
    </location>
</feature>
<protein>
    <recommendedName>
        <fullName evidence="2">DUF6644 domain-containing protein</fullName>
    </recommendedName>
</protein>
<evidence type="ECO:0000259" key="2">
    <source>
        <dbReference type="Pfam" id="PF20349"/>
    </source>
</evidence>
<feature type="transmembrane region" description="Helical" evidence="1">
    <location>
        <begin position="21"/>
        <end position="45"/>
    </location>
</feature>
<keyword evidence="1" id="KW-0472">Membrane</keyword>
<evidence type="ECO:0000256" key="1">
    <source>
        <dbReference type="SAM" id="Phobius"/>
    </source>
</evidence>
<feature type="transmembrane region" description="Helical" evidence="1">
    <location>
        <begin position="65"/>
        <end position="85"/>
    </location>
</feature>
<keyword evidence="1" id="KW-0812">Transmembrane</keyword>
<feature type="domain" description="DUF6644" evidence="2">
    <location>
        <begin position="29"/>
        <end position="157"/>
    </location>
</feature>
<dbReference type="STRING" id="1477437.SAMN05444682_104138"/>